<organism evidence="10 11">
    <name type="scientific">Legionella maceachernii</name>
    <dbReference type="NCBI Taxonomy" id="466"/>
    <lineage>
        <taxon>Bacteria</taxon>
        <taxon>Pseudomonadati</taxon>
        <taxon>Pseudomonadota</taxon>
        <taxon>Gammaproteobacteria</taxon>
        <taxon>Legionellales</taxon>
        <taxon>Legionellaceae</taxon>
        <taxon>Legionella</taxon>
    </lineage>
</organism>
<feature type="modified residue" description="4-aspartylphosphate" evidence="7">
    <location>
        <position position="296"/>
    </location>
</feature>
<dbReference type="SMART" id="SM00387">
    <property type="entry name" value="HATPase_c"/>
    <property type="match status" value="1"/>
</dbReference>
<dbReference type="PROSITE" id="PS50110">
    <property type="entry name" value="RESPONSE_REGULATORY"/>
    <property type="match status" value="1"/>
</dbReference>
<dbReference type="STRING" id="466.Lmac_1811"/>
<sequence length="375" mass="42071">MRSPLAGIAGLASHLLEKTKNSEEKEYAKIIFEGSKQLLDLMNAVIDSKEAFKQDNQVMKKAFHLPELIEKIREIEEPSAIGKHLTLQVRIDETIPATLICDELKIERILLNLISNAIKFTANGVIKIGVRLLSRVKDRVQVEFSVADTGIGISLDKQDKVFKRYFKDSDSKETSHSSMGLGLDIVQKYVKLLEGEISLKSKVGEGTTVSFVLPMSVGHQKIPKTTAKESLCDKEMREDNFLDKDLKFLLIEDNHIALTSMKIMMDNLGIKPRTAVNSETAINAIYTEAFDVIITDIELPDGSGYHLSKKIRELEKGPNAVTIIGLTAHSVSEIKNRCKEAGMDEVYQKPLDFERLKRLAAEAARKKMIRFEKRG</sequence>
<evidence type="ECO:0000313" key="11">
    <source>
        <dbReference type="Proteomes" id="UP000054908"/>
    </source>
</evidence>
<dbReference type="InterPro" id="IPR011006">
    <property type="entry name" value="CheY-like_superfamily"/>
</dbReference>
<evidence type="ECO:0000259" key="8">
    <source>
        <dbReference type="PROSITE" id="PS50109"/>
    </source>
</evidence>
<keyword evidence="11" id="KW-1185">Reference proteome</keyword>
<dbReference type="PANTHER" id="PTHR43047">
    <property type="entry name" value="TWO-COMPONENT HISTIDINE PROTEIN KINASE"/>
    <property type="match status" value="1"/>
</dbReference>
<evidence type="ECO:0000313" key="10">
    <source>
        <dbReference type="EMBL" id="KTD26040.1"/>
    </source>
</evidence>
<evidence type="ECO:0000256" key="5">
    <source>
        <dbReference type="ARBA" id="ARBA00022777"/>
    </source>
</evidence>
<dbReference type="CDD" id="cd17546">
    <property type="entry name" value="REC_hyHK_CKI1_RcsC-like"/>
    <property type="match status" value="1"/>
</dbReference>
<dbReference type="Gene3D" id="3.40.50.2300">
    <property type="match status" value="1"/>
</dbReference>
<gene>
    <name evidence="10" type="ORF">Lmac_1811</name>
</gene>
<keyword evidence="4 10" id="KW-0808">Transferase</keyword>
<dbReference type="InterPro" id="IPR003594">
    <property type="entry name" value="HATPase_dom"/>
</dbReference>
<dbReference type="CDD" id="cd00082">
    <property type="entry name" value="HisKA"/>
    <property type="match status" value="1"/>
</dbReference>
<comment type="caution">
    <text evidence="10">The sequence shown here is derived from an EMBL/GenBank/DDBJ whole genome shotgun (WGS) entry which is preliminary data.</text>
</comment>
<evidence type="ECO:0000256" key="2">
    <source>
        <dbReference type="ARBA" id="ARBA00012438"/>
    </source>
</evidence>
<keyword evidence="5 10" id="KW-0418">Kinase</keyword>
<dbReference type="PATRIC" id="fig|466.6.peg.1906"/>
<dbReference type="Pfam" id="PF00072">
    <property type="entry name" value="Response_reg"/>
    <property type="match status" value="1"/>
</dbReference>
<dbReference type="OrthoDB" id="9810730at2"/>
<dbReference type="SMART" id="SM00448">
    <property type="entry name" value="REC"/>
    <property type="match status" value="1"/>
</dbReference>
<name>A0A0W0W123_9GAMM</name>
<dbReference type="EMBL" id="LNYL01000042">
    <property type="protein sequence ID" value="KTD26040.1"/>
    <property type="molecule type" value="Genomic_DNA"/>
</dbReference>
<dbReference type="InterPro" id="IPR005467">
    <property type="entry name" value="His_kinase_dom"/>
</dbReference>
<dbReference type="SUPFAM" id="SSF52172">
    <property type="entry name" value="CheY-like"/>
    <property type="match status" value="1"/>
</dbReference>
<evidence type="ECO:0000256" key="6">
    <source>
        <dbReference type="ARBA" id="ARBA00023012"/>
    </source>
</evidence>
<dbReference type="FunFam" id="3.30.565.10:FF:000010">
    <property type="entry name" value="Sensor histidine kinase RcsC"/>
    <property type="match status" value="1"/>
</dbReference>
<dbReference type="EC" id="2.7.13.3" evidence="2"/>
<dbReference type="InterPro" id="IPR004358">
    <property type="entry name" value="Sig_transdc_His_kin-like_C"/>
</dbReference>
<dbReference type="InterPro" id="IPR003661">
    <property type="entry name" value="HisK_dim/P_dom"/>
</dbReference>
<dbReference type="PRINTS" id="PR00344">
    <property type="entry name" value="BCTRLSENSOR"/>
</dbReference>
<dbReference type="Gene3D" id="1.10.287.130">
    <property type="match status" value="1"/>
</dbReference>
<dbReference type="AlphaFoldDB" id="A0A0W0W123"/>
<proteinExistence type="predicted"/>
<dbReference type="GO" id="GO:0000155">
    <property type="term" value="F:phosphorelay sensor kinase activity"/>
    <property type="evidence" value="ECO:0007669"/>
    <property type="project" value="InterPro"/>
</dbReference>
<keyword evidence="3 7" id="KW-0597">Phosphoprotein</keyword>
<comment type="catalytic activity">
    <reaction evidence="1">
        <text>ATP + protein L-histidine = ADP + protein N-phospho-L-histidine.</text>
        <dbReference type="EC" id="2.7.13.3"/>
    </reaction>
</comment>
<evidence type="ECO:0000256" key="4">
    <source>
        <dbReference type="ARBA" id="ARBA00022679"/>
    </source>
</evidence>
<dbReference type="PROSITE" id="PS50109">
    <property type="entry name" value="HIS_KIN"/>
    <property type="match status" value="1"/>
</dbReference>
<accession>A0A0W0W123</accession>
<evidence type="ECO:0000256" key="7">
    <source>
        <dbReference type="PROSITE-ProRule" id="PRU00169"/>
    </source>
</evidence>
<protein>
    <recommendedName>
        <fullName evidence="2">histidine kinase</fullName>
        <ecNumber evidence="2">2.7.13.3</ecNumber>
    </recommendedName>
</protein>
<dbReference type="Proteomes" id="UP000054908">
    <property type="component" value="Unassembled WGS sequence"/>
</dbReference>
<dbReference type="InterPro" id="IPR001789">
    <property type="entry name" value="Sig_transdc_resp-reg_receiver"/>
</dbReference>
<dbReference type="Pfam" id="PF02518">
    <property type="entry name" value="HATPase_c"/>
    <property type="match status" value="1"/>
</dbReference>
<reference evidence="10 11" key="1">
    <citation type="submission" date="2015-11" db="EMBL/GenBank/DDBJ databases">
        <title>Genomic analysis of 38 Legionella species identifies large and diverse effector repertoires.</title>
        <authorList>
            <person name="Burstein D."/>
            <person name="Amaro F."/>
            <person name="Zusman T."/>
            <person name="Lifshitz Z."/>
            <person name="Cohen O."/>
            <person name="Gilbert J.A."/>
            <person name="Pupko T."/>
            <person name="Shuman H.A."/>
            <person name="Segal G."/>
        </authorList>
    </citation>
    <scope>NUCLEOTIDE SEQUENCE [LARGE SCALE GENOMIC DNA]</scope>
    <source>
        <strain evidence="10 11">PX-1-G2-E2</strain>
    </source>
</reference>
<keyword evidence="6" id="KW-0902">Two-component regulatory system</keyword>
<feature type="domain" description="Histidine kinase" evidence="8">
    <location>
        <begin position="1"/>
        <end position="217"/>
    </location>
</feature>
<feature type="domain" description="Response regulatory" evidence="9">
    <location>
        <begin position="247"/>
        <end position="364"/>
    </location>
</feature>
<dbReference type="Gene3D" id="3.30.565.10">
    <property type="entry name" value="Histidine kinase-like ATPase, C-terminal domain"/>
    <property type="match status" value="1"/>
</dbReference>
<evidence type="ECO:0000259" key="9">
    <source>
        <dbReference type="PROSITE" id="PS50110"/>
    </source>
</evidence>
<evidence type="ECO:0000256" key="3">
    <source>
        <dbReference type="ARBA" id="ARBA00022553"/>
    </source>
</evidence>
<dbReference type="SUPFAM" id="SSF55874">
    <property type="entry name" value="ATPase domain of HSP90 chaperone/DNA topoisomerase II/histidine kinase"/>
    <property type="match status" value="1"/>
</dbReference>
<dbReference type="InterPro" id="IPR036890">
    <property type="entry name" value="HATPase_C_sf"/>
</dbReference>
<evidence type="ECO:0000256" key="1">
    <source>
        <dbReference type="ARBA" id="ARBA00000085"/>
    </source>
</evidence>